<protein>
    <submittedName>
        <fullName evidence="2">Uncharacterized protein</fullName>
    </submittedName>
</protein>
<evidence type="ECO:0000313" key="3">
    <source>
        <dbReference type="Proteomes" id="UP000004642"/>
    </source>
</evidence>
<name>G5LIW2_SALET</name>
<sequence length="33" mass="3726">VNFRRGAGGRPCRRIGFSGVTERGQTKTRRDHP</sequence>
<organism evidence="2 3">
    <name type="scientific">Salmonella enterica subsp. enterica serovar Alachua str. R6-377</name>
    <dbReference type="NCBI Taxonomy" id="913241"/>
    <lineage>
        <taxon>Bacteria</taxon>
        <taxon>Pseudomonadati</taxon>
        <taxon>Pseudomonadota</taxon>
        <taxon>Gammaproteobacteria</taxon>
        <taxon>Enterobacterales</taxon>
        <taxon>Enterobacteriaceae</taxon>
        <taxon>Salmonella</taxon>
    </lineage>
</organism>
<dbReference type="Proteomes" id="UP000004642">
    <property type="component" value="Unassembled WGS sequence"/>
</dbReference>
<comment type="caution">
    <text evidence="2">The sequence shown here is derived from an EMBL/GenBank/DDBJ whole genome shotgun (WGS) entry which is preliminary data.</text>
</comment>
<dbReference type="AlphaFoldDB" id="G5LIW2"/>
<dbReference type="EMBL" id="AFCJ01000080">
    <property type="protein sequence ID" value="EHC46286.1"/>
    <property type="molecule type" value="Genomic_DNA"/>
</dbReference>
<evidence type="ECO:0000256" key="1">
    <source>
        <dbReference type="SAM" id="MobiDB-lite"/>
    </source>
</evidence>
<feature type="region of interest" description="Disordered" evidence="1">
    <location>
        <begin position="1"/>
        <end position="33"/>
    </location>
</feature>
<reference evidence="2 3" key="1">
    <citation type="journal article" date="2011" name="BMC Genomics">
        <title>Genome sequencing reveals diversification of virulence factor content and possible host adaptation in distinct subpopulations of Salmonella enterica.</title>
        <authorList>
            <person name="den Bakker H.C."/>
            <person name="Moreno Switt A.I."/>
            <person name="Govoni G."/>
            <person name="Cummings C.A."/>
            <person name="Ranieri M.L."/>
            <person name="Degoricija L."/>
            <person name="Hoelzer K."/>
            <person name="Rodriguez-Rivera L.D."/>
            <person name="Brown S."/>
            <person name="Bolchacova E."/>
            <person name="Furtado M.R."/>
            <person name="Wiedmann M."/>
        </authorList>
    </citation>
    <scope>NUCLEOTIDE SEQUENCE [LARGE SCALE GENOMIC DNA]</scope>
    <source>
        <strain evidence="2 3">R6-377</strain>
    </source>
</reference>
<accession>G5LIW2</accession>
<gene>
    <name evidence="2" type="ORF">LTSEALA_0197</name>
</gene>
<evidence type="ECO:0000313" key="2">
    <source>
        <dbReference type="EMBL" id="EHC46286.1"/>
    </source>
</evidence>
<proteinExistence type="predicted"/>
<feature type="non-terminal residue" evidence="2">
    <location>
        <position position="1"/>
    </location>
</feature>